<reference evidence="2" key="1">
    <citation type="submission" date="2014-09" db="EMBL/GenBank/DDBJ databases">
        <authorList>
            <person name="Magalhaes I.L.F."/>
            <person name="Oliveira U."/>
            <person name="Santos F.R."/>
            <person name="Vidigal T.H.D.A."/>
            <person name="Brescovit A.D."/>
            <person name="Santos A.J."/>
        </authorList>
    </citation>
    <scope>NUCLEOTIDE SEQUENCE</scope>
    <source>
        <tissue evidence="2">Shoot tissue taken approximately 20 cm above the soil surface</tissue>
    </source>
</reference>
<dbReference type="AlphaFoldDB" id="A0A0A9B1U2"/>
<feature type="transmembrane region" description="Helical" evidence="1">
    <location>
        <begin position="29"/>
        <end position="49"/>
    </location>
</feature>
<protein>
    <submittedName>
        <fullName evidence="2">Uncharacterized protein</fullName>
    </submittedName>
</protein>
<keyword evidence="1" id="KW-1133">Transmembrane helix</keyword>
<evidence type="ECO:0000313" key="2">
    <source>
        <dbReference type="EMBL" id="JAD57361.1"/>
    </source>
</evidence>
<keyword evidence="1" id="KW-0812">Transmembrane</keyword>
<accession>A0A0A9B1U2</accession>
<dbReference type="EMBL" id="GBRH01240534">
    <property type="protein sequence ID" value="JAD57361.1"/>
    <property type="molecule type" value="Transcribed_RNA"/>
</dbReference>
<sequence>MTFWTRFGQTLTTLTNCTFQNILFGKIKIMCRLVLMLCIGVCLVQNIMYL</sequence>
<proteinExistence type="predicted"/>
<name>A0A0A9B1U2_ARUDO</name>
<organism evidence="2">
    <name type="scientific">Arundo donax</name>
    <name type="common">Giant reed</name>
    <name type="synonym">Donax arundinaceus</name>
    <dbReference type="NCBI Taxonomy" id="35708"/>
    <lineage>
        <taxon>Eukaryota</taxon>
        <taxon>Viridiplantae</taxon>
        <taxon>Streptophyta</taxon>
        <taxon>Embryophyta</taxon>
        <taxon>Tracheophyta</taxon>
        <taxon>Spermatophyta</taxon>
        <taxon>Magnoliopsida</taxon>
        <taxon>Liliopsida</taxon>
        <taxon>Poales</taxon>
        <taxon>Poaceae</taxon>
        <taxon>PACMAD clade</taxon>
        <taxon>Arundinoideae</taxon>
        <taxon>Arundineae</taxon>
        <taxon>Arundo</taxon>
    </lineage>
</organism>
<reference evidence="2" key="2">
    <citation type="journal article" date="2015" name="Data Brief">
        <title>Shoot transcriptome of the giant reed, Arundo donax.</title>
        <authorList>
            <person name="Barrero R.A."/>
            <person name="Guerrero F.D."/>
            <person name="Moolhuijzen P."/>
            <person name="Goolsby J.A."/>
            <person name="Tidwell J."/>
            <person name="Bellgard S.E."/>
            <person name="Bellgard M.I."/>
        </authorList>
    </citation>
    <scope>NUCLEOTIDE SEQUENCE</scope>
    <source>
        <tissue evidence="2">Shoot tissue taken approximately 20 cm above the soil surface</tissue>
    </source>
</reference>
<keyword evidence="1" id="KW-0472">Membrane</keyword>
<evidence type="ECO:0000256" key="1">
    <source>
        <dbReference type="SAM" id="Phobius"/>
    </source>
</evidence>